<keyword evidence="8" id="KW-0966">Cell projection</keyword>
<dbReference type="EMBL" id="LYPA01000043">
    <property type="protein sequence ID" value="OBR66776.1"/>
    <property type="molecule type" value="Genomic_DNA"/>
</dbReference>
<evidence type="ECO:0000259" key="7">
    <source>
        <dbReference type="Pfam" id="PF02108"/>
    </source>
</evidence>
<evidence type="ECO:0000256" key="5">
    <source>
        <dbReference type="ARBA" id="ARBA00022927"/>
    </source>
</evidence>
<dbReference type="GO" id="GO:0005829">
    <property type="term" value="C:cytosol"/>
    <property type="evidence" value="ECO:0007669"/>
    <property type="project" value="TreeGrafter"/>
</dbReference>
<name>A0A1A5YMD5_9BACL</name>
<reference evidence="8 9" key="1">
    <citation type="submission" date="2016-05" db="EMBL/GenBank/DDBJ databases">
        <title>Paenibacillus oryzae. sp. nov., isolated from the rice root.</title>
        <authorList>
            <person name="Zhang J."/>
            <person name="Zhang X."/>
        </authorList>
    </citation>
    <scope>NUCLEOTIDE SEQUENCE [LARGE SCALE GENOMIC DNA]</scope>
    <source>
        <strain evidence="8 9">1DrF-4</strain>
    </source>
</reference>
<protein>
    <submittedName>
        <fullName evidence="8">Flagellar assembly protein FliH</fullName>
    </submittedName>
</protein>
<evidence type="ECO:0000256" key="6">
    <source>
        <dbReference type="ARBA" id="ARBA00023225"/>
    </source>
</evidence>
<feature type="domain" description="Flagellar assembly protein FliH/Type III secretion system HrpE" evidence="7">
    <location>
        <begin position="144"/>
        <end position="258"/>
    </location>
</feature>
<comment type="function">
    <text evidence="1">Needed for flagellar regrowth and assembly.</text>
</comment>
<evidence type="ECO:0000313" key="8">
    <source>
        <dbReference type="EMBL" id="OBR66776.1"/>
    </source>
</evidence>
<dbReference type="InterPro" id="IPR018035">
    <property type="entry name" value="Flagellar_FliH/T3SS_HrpE"/>
</dbReference>
<sequence>MSNLIKSSSVISLDQLKKLQSASHHREVLTRLSDENSQDIEVGPDEETVSLRDQILADAQAFANERLQEASLECERMLAEATAQIDVWWLEKRSEDNAAFEQARTSGFEQGFQEGAAAAEEKLKQEWQENLDAASDALKGAYALREQIIQEAEPFLVELSCAIAEKIIGKQLSQAPEMALELIVKALSRRREQGVITLCVSPQQLPFVQAAREELNMAIDSQAELQILPDSTVKDNGCVIRSAFGSIDARIDTQLQEIKRELIQLAHQSNEERSQNGDWNQA</sequence>
<dbReference type="OrthoDB" id="19020at2"/>
<dbReference type="InterPro" id="IPR051472">
    <property type="entry name" value="T3SS_Stator/FliH"/>
</dbReference>
<evidence type="ECO:0000256" key="3">
    <source>
        <dbReference type="ARBA" id="ARBA00022448"/>
    </source>
</evidence>
<dbReference type="AlphaFoldDB" id="A0A1A5YMD5"/>
<dbReference type="Pfam" id="PF02108">
    <property type="entry name" value="FliH"/>
    <property type="match status" value="1"/>
</dbReference>
<dbReference type="GO" id="GO:0015031">
    <property type="term" value="P:protein transport"/>
    <property type="evidence" value="ECO:0007669"/>
    <property type="project" value="UniProtKB-KW"/>
</dbReference>
<dbReference type="PANTHER" id="PTHR34982">
    <property type="entry name" value="YOP PROTEINS TRANSLOCATION PROTEIN L"/>
    <property type="match status" value="1"/>
</dbReference>
<evidence type="ECO:0000256" key="4">
    <source>
        <dbReference type="ARBA" id="ARBA00022795"/>
    </source>
</evidence>
<keyword evidence="5" id="KW-0653">Protein transport</keyword>
<dbReference type="RefSeq" id="WP_068681052.1">
    <property type="nucleotide sequence ID" value="NZ_LYPA01000043.1"/>
</dbReference>
<keyword evidence="6" id="KW-1006">Bacterial flagellum protein export</keyword>
<keyword evidence="8" id="KW-0969">Cilium</keyword>
<keyword evidence="9" id="KW-1185">Reference proteome</keyword>
<organism evidence="8 9">
    <name type="scientific">Paenibacillus oryzae</name>
    <dbReference type="NCBI Taxonomy" id="1844972"/>
    <lineage>
        <taxon>Bacteria</taxon>
        <taxon>Bacillati</taxon>
        <taxon>Bacillota</taxon>
        <taxon>Bacilli</taxon>
        <taxon>Bacillales</taxon>
        <taxon>Paenibacillaceae</taxon>
        <taxon>Paenibacillus</taxon>
    </lineage>
</organism>
<evidence type="ECO:0000313" key="9">
    <source>
        <dbReference type="Proteomes" id="UP000092024"/>
    </source>
</evidence>
<keyword evidence="8" id="KW-0282">Flagellum</keyword>
<dbReference type="Proteomes" id="UP000092024">
    <property type="component" value="Unassembled WGS sequence"/>
</dbReference>
<comment type="caution">
    <text evidence="8">The sequence shown here is derived from an EMBL/GenBank/DDBJ whole genome shotgun (WGS) entry which is preliminary data.</text>
</comment>
<dbReference type="PANTHER" id="PTHR34982:SF1">
    <property type="entry name" value="FLAGELLAR ASSEMBLY PROTEIN FLIH"/>
    <property type="match status" value="1"/>
</dbReference>
<evidence type="ECO:0000256" key="2">
    <source>
        <dbReference type="ARBA" id="ARBA00006602"/>
    </source>
</evidence>
<evidence type="ECO:0000256" key="1">
    <source>
        <dbReference type="ARBA" id="ARBA00003041"/>
    </source>
</evidence>
<gene>
    <name evidence="8" type="ORF">A7K91_16190</name>
</gene>
<keyword evidence="4" id="KW-1005">Bacterial flagellum biogenesis</keyword>
<accession>A0A1A5YMD5</accession>
<proteinExistence type="inferred from homology"/>
<dbReference type="GO" id="GO:0044781">
    <property type="term" value="P:bacterial-type flagellum organization"/>
    <property type="evidence" value="ECO:0007669"/>
    <property type="project" value="UniProtKB-KW"/>
</dbReference>
<dbReference type="STRING" id="1844972.A7K91_16190"/>
<comment type="similarity">
    <text evidence="2">Belongs to the FliH family.</text>
</comment>
<keyword evidence="3" id="KW-0813">Transport</keyword>